<dbReference type="InterPro" id="IPR000477">
    <property type="entry name" value="RT_dom"/>
</dbReference>
<dbReference type="InterPro" id="IPR058912">
    <property type="entry name" value="HTH_animal"/>
</dbReference>
<sequence length="235" mass="26872">MGQRLAPVLAICFMSRIEEPVLARSPLMYCRYIDDCSIVTSTQSEMDKRFRIMNEQSQYIRLTREIPKDGWLPYLNTQIKVSSGIVHVKWYRKRSSKNILIHATSAHPSAVKRAVIRNMYRTAARMCSGVTEREESRRLASAIARSNGCTVPHGNTGRSHVDRRNTSRQNRLPLCLPFISDKVSAAIQRCIVRAQLSDYVILVNIPPNNIKRQLMRNRLGQAVLDRGVRYMSKLG</sequence>
<keyword evidence="3" id="KW-1185">Reference proteome</keyword>
<feature type="region of interest" description="Disordered" evidence="1">
    <location>
        <begin position="147"/>
        <end position="166"/>
    </location>
</feature>
<evidence type="ECO:0000256" key="1">
    <source>
        <dbReference type="SAM" id="MobiDB-lite"/>
    </source>
</evidence>
<organism evidence="3 4">
    <name type="scientific">Haemonchus contortus</name>
    <name type="common">Barber pole worm</name>
    <dbReference type="NCBI Taxonomy" id="6289"/>
    <lineage>
        <taxon>Eukaryota</taxon>
        <taxon>Metazoa</taxon>
        <taxon>Ecdysozoa</taxon>
        <taxon>Nematoda</taxon>
        <taxon>Chromadorea</taxon>
        <taxon>Rhabditida</taxon>
        <taxon>Rhabditina</taxon>
        <taxon>Rhabditomorpha</taxon>
        <taxon>Strongyloidea</taxon>
        <taxon>Trichostrongylidae</taxon>
        <taxon>Haemonchus</taxon>
    </lineage>
</organism>
<dbReference type="WBParaSite" id="HCON_00148170-00001">
    <property type="protein sequence ID" value="HCON_00148170-00001"/>
    <property type="gene ID" value="HCON_00148170"/>
</dbReference>
<feature type="domain" description="Reverse transcriptase" evidence="2">
    <location>
        <begin position="1"/>
        <end position="87"/>
    </location>
</feature>
<dbReference type="Proteomes" id="UP000025227">
    <property type="component" value="Unplaced"/>
</dbReference>
<evidence type="ECO:0000313" key="3">
    <source>
        <dbReference type="Proteomes" id="UP000025227"/>
    </source>
</evidence>
<dbReference type="OrthoDB" id="5988153at2759"/>
<dbReference type="Pfam" id="PF26215">
    <property type="entry name" value="HTH_animal"/>
    <property type="match status" value="1"/>
</dbReference>
<dbReference type="PANTHER" id="PTHR21301:SF10">
    <property type="entry name" value="REVERSE TRANSCRIPTASE DOMAIN-CONTAINING PROTEIN"/>
    <property type="match status" value="1"/>
</dbReference>
<name>A0A7I4YX19_HAECO</name>
<proteinExistence type="predicted"/>
<evidence type="ECO:0000313" key="4">
    <source>
        <dbReference type="WBParaSite" id="HCON_00148170-00001"/>
    </source>
</evidence>
<accession>A0A7I4YX19</accession>
<reference evidence="4" key="1">
    <citation type="submission" date="2020-12" db="UniProtKB">
        <authorList>
            <consortium name="WormBaseParasite"/>
        </authorList>
    </citation>
    <scope>IDENTIFICATION</scope>
    <source>
        <strain evidence="4">MHco3</strain>
    </source>
</reference>
<protein>
    <submittedName>
        <fullName evidence="4">Reverse transcriptase domain-containing protein</fullName>
    </submittedName>
</protein>
<evidence type="ECO:0000259" key="2">
    <source>
        <dbReference type="PROSITE" id="PS50878"/>
    </source>
</evidence>
<dbReference type="PROSITE" id="PS50878">
    <property type="entry name" value="RT_POL"/>
    <property type="match status" value="1"/>
</dbReference>
<dbReference type="AlphaFoldDB" id="A0A7I4YX19"/>
<dbReference type="PANTHER" id="PTHR21301">
    <property type="entry name" value="REVERSE TRANSCRIPTASE"/>
    <property type="match status" value="1"/>
</dbReference>